<keyword evidence="4 6" id="KW-1133">Transmembrane helix</keyword>
<reference evidence="7 8" key="2">
    <citation type="submission" date="2020-07" db="EMBL/GenBank/DDBJ databases">
        <title>Genome assembly of wild tea tree DASZ reveals pedigree and selection history of tea varieties.</title>
        <authorList>
            <person name="Zhang W."/>
        </authorList>
    </citation>
    <scope>NUCLEOTIDE SEQUENCE [LARGE SCALE GENOMIC DNA]</scope>
    <source>
        <strain evidence="8">cv. G240</strain>
        <tissue evidence="7">Leaf</tissue>
    </source>
</reference>
<dbReference type="GO" id="GO:0070072">
    <property type="term" value="P:vacuolar proton-transporting V-type ATPase complex assembly"/>
    <property type="evidence" value="ECO:0007669"/>
    <property type="project" value="InterPro"/>
</dbReference>
<dbReference type="GO" id="GO:0005789">
    <property type="term" value="C:endoplasmic reticulum membrane"/>
    <property type="evidence" value="ECO:0007669"/>
    <property type="project" value="UniProtKB-SubCell"/>
</dbReference>
<dbReference type="PANTHER" id="PTHR31394:SF1">
    <property type="entry name" value="TRANSMEMBRANE PROTEIN 199"/>
    <property type="match status" value="1"/>
</dbReference>
<keyword evidence="5 6" id="KW-0472">Membrane</keyword>
<comment type="caution">
    <text evidence="7">The sequence shown here is derived from an EMBL/GenBank/DDBJ whole genome shotgun (WGS) entry which is preliminary data.</text>
</comment>
<evidence type="ECO:0000256" key="4">
    <source>
        <dbReference type="ARBA" id="ARBA00022989"/>
    </source>
</evidence>
<evidence type="ECO:0000256" key="3">
    <source>
        <dbReference type="ARBA" id="ARBA00022824"/>
    </source>
</evidence>
<organism evidence="7 8">
    <name type="scientific">Camellia sinensis</name>
    <name type="common">Tea plant</name>
    <name type="synonym">Thea sinensis</name>
    <dbReference type="NCBI Taxonomy" id="4442"/>
    <lineage>
        <taxon>Eukaryota</taxon>
        <taxon>Viridiplantae</taxon>
        <taxon>Streptophyta</taxon>
        <taxon>Embryophyta</taxon>
        <taxon>Tracheophyta</taxon>
        <taxon>Spermatophyta</taxon>
        <taxon>Magnoliopsida</taxon>
        <taxon>eudicotyledons</taxon>
        <taxon>Gunneridae</taxon>
        <taxon>Pentapetalae</taxon>
        <taxon>asterids</taxon>
        <taxon>Ericales</taxon>
        <taxon>Theaceae</taxon>
        <taxon>Camellia</taxon>
    </lineage>
</organism>
<evidence type="ECO:0000256" key="5">
    <source>
        <dbReference type="ARBA" id="ARBA00023136"/>
    </source>
</evidence>
<accession>A0A7J7GNC4</accession>
<dbReference type="Proteomes" id="UP000593564">
    <property type="component" value="Unassembled WGS sequence"/>
</dbReference>
<dbReference type="AlphaFoldDB" id="A0A7J7GNC4"/>
<evidence type="ECO:0000313" key="8">
    <source>
        <dbReference type="Proteomes" id="UP000593564"/>
    </source>
</evidence>
<evidence type="ECO:0000256" key="6">
    <source>
        <dbReference type="SAM" id="Phobius"/>
    </source>
</evidence>
<evidence type="ECO:0000256" key="2">
    <source>
        <dbReference type="ARBA" id="ARBA00022692"/>
    </source>
</evidence>
<dbReference type="EMBL" id="JACBKZ010000009">
    <property type="protein sequence ID" value="KAF5942282.1"/>
    <property type="molecule type" value="Genomic_DNA"/>
</dbReference>
<evidence type="ECO:0000313" key="7">
    <source>
        <dbReference type="EMBL" id="KAF5942282.1"/>
    </source>
</evidence>
<keyword evidence="3" id="KW-0256">Endoplasmic reticulum</keyword>
<dbReference type="Pfam" id="PF11712">
    <property type="entry name" value="Vma12"/>
    <property type="match status" value="1"/>
</dbReference>
<reference evidence="8" key="1">
    <citation type="journal article" date="2020" name="Nat. Commun.">
        <title>Genome assembly of wild tea tree DASZ reveals pedigree and selection history of tea varieties.</title>
        <authorList>
            <person name="Zhang W."/>
            <person name="Zhang Y."/>
            <person name="Qiu H."/>
            <person name="Guo Y."/>
            <person name="Wan H."/>
            <person name="Zhang X."/>
            <person name="Scossa F."/>
            <person name="Alseekh S."/>
            <person name="Zhang Q."/>
            <person name="Wang P."/>
            <person name="Xu L."/>
            <person name="Schmidt M.H."/>
            <person name="Jia X."/>
            <person name="Li D."/>
            <person name="Zhu A."/>
            <person name="Guo F."/>
            <person name="Chen W."/>
            <person name="Ni D."/>
            <person name="Usadel B."/>
            <person name="Fernie A.R."/>
            <person name="Wen W."/>
        </authorList>
    </citation>
    <scope>NUCLEOTIDE SEQUENCE [LARGE SCALE GENOMIC DNA]</scope>
    <source>
        <strain evidence="8">cv. G240</strain>
    </source>
</reference>
<evidence type="ECO:0000256" key="1">
    <source>
        <dbReference type="ARBA" id="ARBA00004477"/>
    </source>
</evidence>
<gene>
    <name evidence="7" type="ORF">HYC85_019924</name>
</gene>
<dbReference type="PANTHER" id="PTHR31394">
    <property type="entry name" value="TRANSMEMBRANE PROTEIN 199"/>
    <property type="match status" value="1"/>
</dbReference>
<name>A0A7J7GNC4_CAMSI</name>
<dbReference type="InterPro" id="IPR021013">
    <property type="entry name" value="ATPase_Vma12"/>
</dbReference>
<keyword evidence="8" id="KW-1185">Reference proteome</keyword>
<protein>
    <submittedName>
        <fullName evidence="7">Uncharacterized protein</fullName>
    </submittedName>
</protein>
<sequence>MTSDPCSNLTGGLIISNTETIRSFLITASNDPLLSLDLRKTASDLSVQPSMPYKSLRSVWFASLPSTRPDLLCLFSGSDFVFTSPKPREKSEELKARLRKLEEVAERKAYQELVKDITPRKETDEPFSVLQRSARFWCLCPTGPKHYTQEVGYTMTRHEPCLGLHVALTMFTGYLVGYAAFRALFSHSPVMNAAGGILGLVCAMLLETLLFIIRTSNQDLRSSSSTSKLKKDQ</sequence>
<feature type="transmembrane region" description="Helical" evidence="6">
    <location>
        <begin position="193"/>
        <end position="213"/>
    </location>
</feature>
<feature type="transmembrane region" description="Helical" evidence="6">
    <location>
        <begin position="162"/>
        <end position="181"/>
    </location>
</feature>
<comment type="subcellular location">
    <subcellularLocation>
        <location evidence="1">Endoplasmic reticulum membrane</location>
        <topology evidence="1">Multi-pass membrane protein</topology>
    </subcellularLocation>
</comment>
<proteinExistence type="predicted"/>
<keyword evidence="2 6" id="KW-0812">Transmembrane</keyword>